<feature type="non-terminal residue" evidence="3">
    <location>
        <position position="416"/>
    </location>
</feature>
<dbReference type="EC" id="5.6.2.3" evidence="1"/>
<dbReference type="GO" id="GO:0006310">
    <property type="term" value="P:DNA recombination"/>
    <property type="evidence" value="ECO:0007669"/>
    <property type="project" value="UniProtKB-KW"/>
</dbReference>
<accession>W2HJ52</accession>
<dbReference type="VEuPathDB" id="FungiDB:PPTG_06930"/>
<dbReference type="GO" id="GO:0005524">
    <property type="term" value="F:ATP binding"/>
    <property type="evidence" value="ECO:0007669"/>
    <property type="project" value="UniProtKB-KW"/>
</dbReference>
<keyword evidence="1" id="KW-0347">Helicase</keyword>
<dbReference type="Gene3D" id="3.40.50.300">
    <property type="entry name" value="P-loop containing nucleotide triphosphate hydrolases"/>
    <property type="match status" value="1"/>
</dbReference>
<comment type="similarity">
    <text evidence="1">Belongs to the helicase family.</text>
</comment>
<keyword evidence="1" id="KW-0233">DNA recombination</keyword>
<dbReference type="GO" id="GO:0006281">
    <property type="term" value="P:DNA repair"/>
    <property type="evidence" value="ECO:0007669"/>
    <property type="project" value="UniProtKB-KW"/>
</dbReference>
<dbReference type="InterPro" id="IPR051055">
    <property type="entry name" value="PIF1_helicase"/>
</dbReference>
<dbReference type="PANTHER" id="PTHR47642:SF5">
    <property type="entry name" value="ATP-DEPENDENT DNA HELICASE"/>
    <property type="match status" value="1"/>
</dbReference>
<keyword evidence="1" id="KW-0227">DNA damage</keyword>
<dbReference type="SUPFAM" id="SSF52540">
    <property type="entry name" value="P-loop containing nucleoside triphosphate hydrolases"/>
    <property type="match status" value="1"/>
</dbReference>
<dbReference type="PANTHER" id="PTHR47642">
    <property type="entry name" value="ATP-DEPENDENT DNA HELICASE"/>
    <property type="match status" value="1"/>
</dbReference>
<dbReference type="Proteomes" id="UP000053236">
    <property type="component" value="Unassembled WGS sequence"/>
</dbReference>
<dbReference type="GO" id="GO:0016887">
    <property type="term" value="F:ATP hydrolysis activity"/>
    <property type="evidence" value="ECO:0007669"/>
    <property type="project" value="RHEA"/>
</dbReference>
<evidence type="ECO:0000256" key="1">
    <source>
        <dbReference type="RuleBase" id="RU363044"/>
    </source>
</evidence>
<evidence type="ECO:0000313" key="3">
    <source>
        <dbReference type="EMBL" id="ETK95312.1"/>
    </source>
</evidence>
<name>W2HJ52_PHYNI</name>
<dbReference type="GO" id="GO:0043139">
    <property type="term" value="F:5'-3' DNA helicase activity"/>
    <property type="evidence" value="ECO:0007669"/>
    <property type="project" value="UniProtKB-EC"/>
</dbReference>
<comment type="cofactor">
    <cofactor evidence="1">
        <name>Mg(2+)</name>
        <dbReference type="ChEBI" id="CHEBI:18420"/>
    </cofactor>
</comment>
<feature type="domain" description="DNA helicase Pif1-like DEAD-box helicase" evidence="2">
    <location>
        <begin position="33"/>
        <end position="162"/>
    </location>
</feature>
<dbReference type="GO" id="GO:0000723">
    <property type="term" value="P:telomere maintenance"/>
    <property type="evidence" value="ECO:0007669"/>
    <property type="project" value="InterPro"/>
</dbReference>
<dbReference type="Pfam" id="PF05970">
    <property type="entry name" value="PIF1"/>
    <property type="match status" value="1"/>
</dbReference>
<keyword evidence="1" id="KW-0547">Nucleotide-binding</keyword>
<reference evidence="3" key="1">
    <citation type="submission" date="2013-11" db="EMBL/GenBank/DDBJ databases">
        <title>The Genome Sequence of Phytophthora parasitica CJ02B3.</title>
        <authorList>
            <consortium name="The Broad Institute Genomics Platform"/>
            <person name="Russ C."/>
            <person name="Tyler B."/>
            <person name="Panabieres F."/>
            <person name="Shan W."/>
            <person name="Tripathy S."/>
            <person name="Grunwald N."/>
            <person name="Machado M."/>
            <person name="Johnson C.S."/>
            <person name="Arredondo F."/>
            <person name="Hong C."/>
            <person name="Coffey M."/>
            <person name="Young S.K."/>
            <person name="Zeng Q."/>
            <person name="Gargeya S."/>
            <person name="Fitzgerald M."/>
            <person name="Abouelleil A."/>
            <person name="Alvarado L."/>
            <person name="Chapman S.B."/>
            <person name="Gainer-Dewar J."/>
            <person name="Goldberg J."/>
            <person name="Griggs A."/>
            <person name="Gujja S."/>
            <person name="Hansen M."/>
            <person name="Howarth C."/>
            <person name="Imamovic A."/>
            <person name="Ireland A."/>
            <person name="Larimer J."/>
            <person name="McCowan C."/>
            <person name="Murphy C."/>
            <person name="Pearson M."/>
            <person name="Poon T.W."/>
            <person name="Priest M."/>
            <person name="Roberts A."/>
            <person name="Saif S."/>
            <person name="Shea T."/>
            <person name="Sykes S."/>
            <person name="Wortman J."/>
            <person name="Nusbaum C."/>
            <person name="Birren B."/>
        </authorList>
    </citation>
    <scope>NUCLEOTIDE SEQUENCE [LARGE SCALE GENOMIC DNA]</scope>
    <source>
        <strain evidence="3">CJ02B3</strain>
    </source>
</reference>
<dbReference type="EMBL" id="KI684357">
    <property type="protein sequence ID" value="ETK95312.1"/>
    <property type="molecule type" value="Genomic_DNA"/>
</dbReference>
<protein>
    <recommendedName>
        <fullName evidence="1">ATP-dependent DNA helicase</fullName>
        <ecNumber evidence="1">5.6.2.3</ecNumber>
    </recommendedName>
</protein>
<dbReference type="InterPro" id="IPR010285">
    <property type="entry name" value="DNA_helicase_pif1-like_DEAD"/>
</dbReference>
<keyword evidence="1" id="KW-0234">DNA repair</keyword>
<proteinExistence type="inferred from homology"/>
<sequence length="416" mass="45439">MAFVLIAVPLLRKMVTEQLASETSNLFDDSPLSLTGPGGTGKSRIVDAVRGLATAWFRPNAVMVTALTGIAAATLRGTTIHSSVGLGINQTRLPKHLQHPSQEQLEKWDPVLCIIADEMSMADLVLLGLWGQALCHLKENSKPFGGLIAVLMFDHCQLLSVRGVPLFKTSSPAKPFSPNQDYGANLYQAITKVVYLDESMRFNDDPEWGFWLAKARLGEWTPEFRAFIQSRADAYNCSSVHDFIQVVSSDNVTRSATNNMATKIAAATLVSSRRVYVAPAQLSSDITSLDLIKIRSLPASQTGGMPIRIKSNQCFVKGVANGSTGAPPLNVYVQLPNAPQSPARFPGLSADWPDTVLPLYQTRGSFKYNRRSISMKTYPLVPAFGVTVHGVQGETRERIAICNLLPPHLRKVDRHA</sequence>
<comment type="catalytic activity">
    <reaction evidence="1">
        <text>ATP + H2O = ADP + phosphate + H(+)</text>
        <dbReference type="Rhea" id="RHEA:13065"/>
        <dbReference type="ChEBI" id="CHEBI:15377"/>
        <dbReference type="ChEBI" id="CHEBI:15378"/>
        <dbReference type="ChEBI" id="CHEBI:30616"/>
        <dbReference type="ChEBI" id="CHEBI:43474"/>
        <dbReference type="ChEBI" id="CHEBI:456216"/>
        <dbReference type="EC" id="5.6.2.3"/>
    </reaction>
</comment>
<organism evidence="3">
    <name type="scientific">Phytophthora nicotianae</name>
    <name type="common">Potato buckeye rot agent</name>
    <name type="synonym">Phytophthora parasitica</name>
    <dbReference type="NCBI Taxonomy" id="4792"/>
    <lineage>
        <taxon>Eukaryota</taxon>
        <taxon>Sar</taxon>
        <taxon>Stramenopiles</taxon>
        <taxon>Oomycota</taxon>
        <taxon>Peronosporomycetes</taxon>
        <taxon>Peronosporales</taxon>
        <taxon>Peronosporaceae</taxon>
        <taxon>Phytophthora</taxon>
    </lineage>
</organism>
<keyword evidence="1" id="KW-0378">Hydrolase</keyword>
<dbReference type="InterPro" id="IPR027417">
    <property type="entry name" value="P-loop_NTPase"/>
</dbReference>
<dbReference type="AlphaFoldDB" id="W2HJ52"/>
<keyword evidence="1" id="KW-0067">ATP-binding</keyword>
<gene>
    <name evidence="3" type="ORF">L915_01750</name>
</gene>
<evidence type="ECO:0000259" key="2">
    <source>
        <dbReference type="Pfam" id="PF05970"/>
    </source>
</evidence>